<dbReference type="EMBL" id="BMAU01021177">
    <property type="protein sequence ID" value="GFX94209.1"/>
    <property type="molecule type" value="Genomic_DNA"/>
</dbReference>
<sequence>MMSLDSLRLINADGRLRIWRQAHEAMDPAWKVGTVQGHGGSFMVWGVFSWHCLGSLVHVPTSFNVLVDSMVRRVSRWSTASVYVGLLSARRERPSHNINELWRALTNIWPVIPVERFQKLVESMSRRVAVIIKARRGPTCY</sequence>
<evidence type="ECO:0000313" key="1">
    <source>
        <dbReference type="EMBL" id="GFX94209.1"/>
    </source>
</evidence>
<keyword evidence="2" id="KW-1185">Reference proteome</keyword>
<protein>
    <submittedName>
        <fullName evidence="1">Uncharacterized protein</fullName>
    </submittedName>
</protein>
<dbReference type="InterPro" id="IPR036397">
    <property type="entry name" value="RNaseH_sf"/>
</dbReference>
<comment type="caution">
    <text evidence="1">The sequence shown here is derived from an EMBL/GenBank/DDBJ whole genome shotgun (WGS) entry which is preliminary data.</text>
</comment>
<evidence type="ECO:0000313" key="2">
    <source>
        <dbReference type="Proteomes" id="UP000887159"/>
    </source>
</evidence>
<accession>A0A8X6RKS8</accession>
<dbReference type="Gene3D" id="3.30.420.10">
    <property type="entry name" value="Ribonuclease H-like superfamily/Ribonuclease H"/>
    <property type="match status" value="2"/>
</dbReference>
<organism evidence="1 2">
    <name type="scientific">Trichonephila clavipes</name>
    <name type="common">Golden silk orbweaver</name>
    <name type="synonym">Nephila clavipes</name>
    <dbReference type="NCBI Taxonomy" id="2585209"/>
    <lineage>
        <taxon>Eukaryota</taxon>
        <taxon>Metazoa</taxon>
        <taxon>Ecdysozoa</taxon>
        <taxon>Arthropoda</taxon>
        <taxon>Chelicerata</taxon>
        <taxon>Arachnida</taxon>
        <taxon>Araneae</taxon>
        <taxon>Araneomorphae</taxon>
        <taxon>Entelegynae</taxon>
        <taxon>Araneoidea</taxon>
        <taxon>Nephilidae</taxon>
        <taxon>Trichonephila</taxon>
    </lineage>
</organism>
<dbReference type="Proteomes" id="UP000887159">
    <property type="component" value="Unassembled WGS sequence"/>
</dbReference>
<name>A0A8X6RKS8_TRICX</name>
<dbReference type="AlphaFoldDB" id="A0A8X6RKS8"/>
<proteinExistence type="predicted"/>
<gene>
    <name evidence="1" type="primary">AVEN_84022_1</name>
    <name evidence="1" type="ORF">TNCV_4292541</name>
</gene>
<reference evidence="1" key="1">
    <citation type="submission" date="2020-08" db="EMBL/GenBank/DDBJ databases">
        <title>Multicomponent nature underlies the extraordinary mechanical properties of spider dragline silk.</title>
        <authorList>
            <person name="Kono N."/>
            <person name="Nakamura H."/>
            <person name="Mori M."/>
            <person name="Yoshida Y."/>
            <person name="Ohtoshi R."/>
            <person name="Malay A.D."/>
            <person name="Moran D.A.P."/>
            <person name="Tomita M."/>
            <person name="Numata K."/>
            <person name="Arakawa K."/>
        </authorList>
    </citation>
    <scope>NUCLEOTIDE SEQUENCE</scope>
</reference>
<dbReference type="GO" id="GO:0003676">
    <property type="term" value="F:nucleic acid binding"/>
    <property type="evidence" value="ECO:0007669"/>
    <property type="project" value="InterPro"/>
</dbReference>